<dbReference type="HOGENOM" id="CLU_762445_0_0_9"/>
<keyword evidence="4" id="KW-1185">Reference proteome</keyword>
<sequence length="397" mass="44131">MKIKKLITTVALGVGLVAPIFNVNQSQVVEAASINSIAKQNSYVGVTFLHKMLQTQNIKYNKFYAHGNKIKYRKGKPEGIVIHETATPGASAYNEAIYFNREWKHMYSYVHAFVDHKEVIQMMTPNYGVWGAGAVANNRFIQIELCQETTRKKFAKSVNNDAIYAAKLLHRYNIKPSNASHTGKGTIWSHHAVSRFLGGTNHTDPDGYFKKWGYSMNDFYSLLKHYYDLQAAETITSTVPDDSTVTDDSSNTADSTDPNDSTDSANTPTTDSDPVSQAPTGKKTLMHDAYTYDAQGKRTDAALKTAGTVVTVAQEKIINGKKYLQIGENEYVVASNIVGSKRVLTHNAYIYDTTGIRIGTTKLLRGKSVRTYGGRLNINGNKYYPIDTNRFVKAANF</sequence>
<dbReference type="Proteomes" id="UP000033612">
    <property type="component" value="Unassembled WGS sequence"/>
</dbReference>
<dbReference type="STRING" id="1218506.JF75_16710"/>
<dbReference type="CDD" id="cd06583">
    <property type="entry name" value="PGRP"/>
    <property type="match status" value="1"/>
</dbReference>
<dbReference type="InterPro" id="IPR002502">
    <property type="entry name" value="Amidase_domain"/>
</dbReference>
<evidence type="ECO:0000259" key="2">
    <source>
        <dbReference type="SMART" id="SM00644"/>
    </source>
</evidence>
<dbReference type="Pfam" id="PF03217">
    <property type="entry name" value="SlpA"/>
    <property type="match status" value="1"/>
</dbReference>
<evidence type="ECO:0000313" key="4">
    <source>
        <dbReference type="Proteomes" id="UP000033612"/>
    </source>
</evidence>
<dbReference type="PATRIC" id="fig|1218506.3.peg.1752"/>
<dbReference type="GO" id="GO:0030115">
    <property type="term" value="C:S-layer"/>
    <property type="evidence" value="ECO:0007669"/>
    <property type="project" value="InterPro"/>
</dbReference>
<feature type="compositionally biased region" description="Low complexity" evidence="1">
    <location>
        <begin position="239"/>
        <end position="267"/>
    </location>
</feature>
<dbReference type="InterPro" id="IPR024968">
    <property type="entry name" value="SlpA_C_lactobacillus"/>
</dbReference>
<accession>A0A0F4L9I4</accession>
<name>A0A0F4L9I4_9LACO</name>
<organism evidence="3 4">
    <name type="scientific">Lactobacillus kimbladii</name>
    <dbReference type="NCBI Taxonomy" id="1218506"/>
    <lineage>
        <taxon>Bacteria</taxon>
        <taxon>Bacillati</taxon>
        <taxon>Bacillota</taxon>
        <taxon>Bacilli</taxon>
        <taxon>Lactobacillales</taxon>
        <taxon>Lactobacillaceae</taxon>
        <taxon>Lactobacillus</taxon>
    </lineage>
</organism>
<dbReference type="Pfam" id="PF01510">
    <property type="entry name" value="Amidase_2"/>
    <property type="match status" value="1"/>
</dbReference>
<dbReference type="AlphaFoldDB" id="A0A0F4L9I4"/>
<dbReference type="SMART" id="SM00644">
    <property type="entry name" value="Ami_2"/>
    <property type="match status" value="1"/>
</dbReference>
<dbReference type="InterPro" id="IPR004903">
    <property type="entry name" value="S-layer_prot"/>
</dbReference>
<feature type="region of interest" description="Disordered" evidence="1">
    <location>
        <begin position="239"/>
        <end position="284"/>
    </location>
</feature>
<dbReference type="InterPro" id="IPR036505">
    <property type="entry name" value="Amidase/PGRP_sf"/>
</dbReference>
<dbReference type="GO" id="GO:0009274">
    <property type="term" value="C:peptidoglycan-based cell wall"/>
    <property type="evidence" value="ECO:0007669"/>
    <property type="project" value="InterPro"/>
</dbReference>
<feature type="compositionally biased region" description="Polar residues" evidence="1">
    <location>
        <begin position="268"/>
        <end position="279"/>
    </location>
</feature>
<dbReference type="GO" id="GO:0009253">
    <property type="term" value="P:peptidoglycan catabolic process"/>
    <property type="evidence" value="ECO:0007669"/>
    <property type="project" value="InterPro"/>
</dbReference>
<evidence type="ECO:0000256" key="1">
    <source>
        <dbReference type="SAM" id="MobiDB-lite"/>
    </source>
</evidence>
<reference evidence="3 4" key="1">
    <citation type="submission" date="2015-01" db="EMBL/GenBank/DDBJ databases">
        <title>Comparative genomics of the lactic acid bacteria isolated from the honey bee gut.</title>
        <authorList>
            <person name="Ellegaard K.M."/>
            <person name="Tamarit D."/>
            <person name="Javelind E."/>
            <person name="Olofsson T."/>
            <person name="Andersson S.G."/>
            <person name="Vasquez A."/>
        </authorList>
    </citation>
    <scope>NUCLEOTIDE SEQUENCE [LARGE SCALE GENOMIC DNA]</scope>
    <source>
        <strain evidence="3 4">Hma2</strain>
    </source>
</reference>
<dbReference type="Gene3D" id="3.40.80.10">
    <property type="entry name" value="Peptidoglycan recognition protein-like"/>
    <property type="match status" value="1"/>
</dbReference>
<dbReference type="OrthoDB" id="9816557at2"/>
<dbReference type="EMBL" id="JXLH01000024">
    <property type="protein sequence ID" value="KJY55487.1"/>
    <property type="molecule type" value="Genomic_DNA"/>
</dbReference>
<dbReference type="SUPFAM" id="SSF55846">
    <property type="entry name" value="N-acetylmuramoyl-L-alanine amidase-like"/>
    <property type="match status" value="1"/>
</dbReference>
<dbReference type="PRINTS" id="PR01729">
    <property type="entry name" value="SURFACELAYER"/>
</dbReference>
<evidence type="ECO:0000313" key="3">
    <source>
        <dbReference type="EMBL" id="KJY55487.1"/>
    </source>
</evidence>
<dbReference type="RefSeq" id="WP_046332641.1">
    <property type="nucleotide sequence ID" value="NZ_JBHTBO010000003.1"/>
</dbReference>
<comment type="caution">
    <text evidence="3">The sequence shown here is derived from an EMBL/GenBank/DDBJ whole genome shotgun (WGS) entry which is preliminary data.</text>
</comment>
<dbReference type="GO" id="GO:0008745">
    <property type="term" value="F:N-acetylmuramoyl-L-alanine amidase activity"/>
    <property type="evidence" value="ECO:0007669"/>
    <property type="project" value="InterPro"/>
</dbReference>
<gene>
    <name evidence="3" type="ORF">JF75_16710</name>
</gene>
<dbReference type="GO" id="GO:0005199">
    <property type="term" value="F:structural constituent of cell wall"/>
    <property type="evidence" value="ECO:0007669"/>
    <property type="project" value="InterPro"/>
</dbReference>
<protein>
    <submittedName>
        <fullName evidence="3">Autolysin, amidase</fullName>
    </submittedName>
</protein>
<proteinExistence type="predicted"/>
<feature type="domain" description="N-acetylmuramoyl-L-alanine amidase" evidence="2">
    <location>
        <begin position="65"/>
        <end position="206"/>
    </location>
</feature>